<reference evidence="8 9" key="1">
    <citation type="submission" date="2023-11" db="EMBL/GenBank/DDBJ databases">
        <title>Halocaridina rubra genome assembly.</title>
        <authorList>
            <person name="Smith C."/>
        </authorList>
    </citation>
    <scope>NUCLEOTIDE SEQUENCE [LARGE SCALE GENOMIC DNA]</scope>
    <source>
        <strain evidence="8">EP-1</strain>
        <tissue evidence="8">Whole</tissue>
    </source>
</reference>
<feature type="non-terminal residue" evidence="8">
    <location>
        <position position="123"/>
    </location>
</feature>
<evidence type="ECO:0000256" key="4">
    <source>
        <dbReference type="ARBA" id="ARBA00023180"/>
    </source>
</evidence>
<dbReference type="InterPro" id="IPR036179">
    <property type="entry name" value="Ig-like_dom_sf"/>
</dbReference>
<dbReference type="AlphaFoldDB" id="A0AAN9AE73"/>
<keyword evidence="2" id="KW-0472">Membrane</keyword>
<dbReference type="PANTHER" id="PTHR11640:SF164">
    <property type="entry name" value="MAM DOMAIN-CONTAINING GLYCOSYLPHOSPHATIDYLINOSITOL ANCHOR PROTEIN 1"/>
    <property type="match status" value="1"/>
</dbReference>
<dbReference type="InterPro" id="IPR051275">
    <property type="entry name" value="Cell_adhesion_signaling"/>
</dbReference>
<accession>A0AAN9AE73</accession>
<sequence>PYVLIIKKEAHDEEKEKLIFVGDVKVQRDRRYKLNDGQVEISNLRRNDAGPYKCRLESQPPLEVVHTLEIQYAPTINAITQGEQRVHKGDSVRLECQAEGNPTPSIKWSRKEGRLPSGAMEEE</sequence>
<evidence type="ECO:0000313" key="8">
    <source>
        <dbReference type="EMBL" id="KAK7085209.1"/>
    </source>
</evidence>
<evidence type="ECO:0000256" key="3">
    <source>
        <dbReference type="ARBA" id="ARBA00023157"/>
    </source>
</evidence>
<dbReference type="GO" id="GO:0005886">
    <property type="term" value="C:plasma membrane"/>
    <property type="evidence" value="ECO:0007669"/>
    <property type="project" value="TreeGrafter"/>
</dbReference>
<dbReference type="GO" id="GO:0005911">
    <property type="term" value="C:cell-cell junction"/>
    <property type="evidence" value="ECO:0007669"/>
    <property type="project" value="TreeGrafter"/>
</dbReference>
<dbReference type="PANTHER" id="PTHR11640">
    <property type="entry name" value="NEPHRIN"/>
    <property type="match status" value="1"/>
</dbReference>
<name>A0AAN9AE73_HALRR</name>
<dbReference type="Proteomes" id="UP001381693">
    <property type="component" value="Unassembled WGS sequence"/>
</dbReference>
<gene>
    <name evidence="8" type="ORF">SK128_019152</name>
</gene>
<dbReference type="SUPFAM" id="SSF48726">
    <property type="entry name" value="Immunoglobulin"/>
    <property type="match status" value="1"/>
</dbReference>
<keyword evidence="5" id="KW-0393">Immunoglobulin domain</keyword>
<dbReference type="GO" id="GO:0098609">
    <property type="term" value="P:cell-cell adhesion"/>
    <property type="evidence" value="ECO:0007669"/>
    <property type="project" value="TreeGrafter"/>
</dbReference>
<dbReference type="InterPro" id="IPR013783">
    <property type="entry name" value="Ig-like_fold"/>
</dbReference>
<evidence type="ECO:0000256" key="1">
    <source>
        <dbReference type="ARBA" id="ARBA00004479"/>
    </source>
</evidence>
<comment type="subcellular location">
    <subcellularLocation>
        <location evidence="1">Membrane</location>
        <topology evidence="1">Single-pass type I membrane protein</topology>
    </subcellularLocation>
</comment>
<dbReference type="InterPro" id="IPR007110">
    <property type="entry name" value="Ig-like_dom"/>
</dbReference>
<feature type="non-terminal residue" evidence="8">
    <location>
        <position position="1"/>
    </location>
</feature>
<evidence type="ECO:0000256" key="6">
    <source>
        <dbReference type="SAM" id="MobiDB-lite"/>
    </source>
</evidence>
<feature type="domain" description="Ig-like" evidence="7">
    <location>
        <begin position="74"/>
        <end position="123"/>
    </location>
</feature>
<organism evidence="8 9">
    <name type="scientific">Halocaridina rubra</name>
    <name type="common">Hawaiian red shrimp</name>
    <dbReference type="NCBI Taxonomy" id="373956"/>
    <lineage>
        <taxon>Eukaryota</taxon>
        <taxon>Metazoa</taxon>
        <taxon>Ecdysozoa</taxon>
        <taxon>Arthropoda</taxon>
        <taxon>Crustacea</taxon>
        <taxon>Multicrustacea</taxon>
        <taxon>Malacostraca</taxon>
        <taxon>Eumalacostraca</taxon>
        <taxon>Eucarida</taxon>
        <taxon>Decapoda</taxon>
        <taxon>Pleocyemata</taxon>
        <taxon>Caridea</taxon>
        <taxon>Atyoidea</taxon>
        <taxon>Atyidae</taxon>
        <taxon>Halocaridina</taxon>
    </lineage>
</organism>
<evidence type="ECO:0000259" key="7">
    <source>
        <dbReference type="PROSITE" id="PS50835"/>
    </source>
</evidence>
<comment type="caution">
    <text evidence="8">The sequence shown here is derived from an EMBL/GenBank/DDBJ whole genome shotgun (WGS) entry which is preliminary data.</text>
</comment>
<feature type="region of interest" description="Disordered" evidence="6">
    <location>
        <begin position="94"/>
        <end position="123"/>
    </location>
</feature>
<evidence type="ECO:0000256" key="2">
    <source>
        <dbReference type="ARBA" id="ARBA00023136"/>
    </source>
</evidence>
<keyword evidence="9" id="KW-1185">Reference proteome</keyword>
<proteinExistence type="predicted"/>
<dbReference type="Pfam" id="PF13927">
    <property type="entry name" value="Ig_3"/>
    <property type="match status" value="1"/>
</dbReference>
<keyword evidence="3" id="KW-1015">Disulfide bond</keyword>
<protein>
    <recommendedName>
        <fullName evidence="7">Ig-like domain-containing protein</fullName>
    </recommendedName>
</protein>
<evidence type="ECO:0000313" key="9">
    <source>
        <dbReference type="Proteomes" id="UP001381693"/>
    </source>
</evidence>
<keyword evidence="4" id="KW-0325">Glycoprotein</keyword>
<dbReference type="GO" id="GO:0050839">
    <property type="term" value="F:cell adhesion molecule binding"/>
    <property type="evidence" value="ECO:0007669"/>
    <property type="project" value="TreeGrafter"/>
</dbReference>
<dbReference type="PROSITE" id="PS50835">
    <property type="entry name" value="IG_LIKE"/>
    <property type="match status" value="1"/>
</dbReference>
<dbReference type="Gene3D" id="2.60.40.10">
    <property type="entry name" value="Immunoglobulins"/>
    <property type="match status" value="2"/>
</dbReference>
<evidence type="ECO:0000256" key="5">
    <source>
        <dbReference type="ARBA" id="ARBA00023319"/>
    </source>
</evidence>
<dbReference type="EMBL" id="JAXCGZ010001639">
    <property type="protein sequence ID" value="KAK7085209.1"/>
    <property type="molecule type" value="Genomic_DNA"/>
</dbReference>